<dbReference type="STRING" id="316056.RPC_1991"/>
<dbReference type="Pfam" id="PF25963">
    <property type="entry name" value="Beta-barrel_AAEA"/>
    <property type="match status" value="1"/>
</dbReference>
<evidence type="ECO:0000256" key="1">
    <source>
        <dbReference type="ARBA" id="ARBA00009477"/>
    </source>
</evidence>
<evidence type="ECO:0000256" key="2">
    <source>
        <dbReference type="ARBA" id="ARBA00022692"/>
    </source>
</evidence>
<feature type="domain" description="Multidrug resistance protein MdtA-like barrel-sandwich hybrid" evidence="6">
    <location>
        <begin position="47"/>
        <end position="187"/>
    </location>
</feature>
<dbReference type="InterPro" id="IPR058625">
    <property type="entry name" value="MdtA-like_BSH"/>
</dbReference>
<dbReference type="RefSeq" id="WP_011472450.1">
    <property type="nucleotide sequence ID" value="NC_007925.1"/>
</dbReference>
<gene>
    <name evidence="8" type="ordered locus">RPC_1991</name>
</gene>
<dbReference type="OrthoDB" id="9811754at2"/>
<evidence type="ECO:0000256" key="5">
    <source>
        <dbReference type="SAM" id="Phobius"/>
    </source>
</evidence>
<dbReference type="SUPFAM" id="SSF111369">
    <property type="entry name" value="HlyD-like secretion proteins"/>
    <property type="match status" value="1"/>
</dbReference>
<dbReference type="Pfam" id="PF25917">
    <property type="entry name" value="BSH_RND"/>
    <property type="match status" value="1"/>
</dbReference>
<feature type="domain" description="p-hydroxybenzoic acid efflux pump subunit AaeA-like beta-barrel" evidence="7">
    <location>
        <begin position="190"/>
        <end position="286"/>
    </location>
</feature>
<evidence type="ECO:0000256" key="3">
    <source>
        <dbReference type="ARBA" id="ARBA00022989"/>
    </source>
</evidence>
<comment type="similarity">
    <text evidence="1">Belongs to the membrane fusion protein (MFP) (TC 8.A.1) family.</text>
</comment>
<dbReference type="HOGENOM" id="CLU_018816_15_2_5"/>
<keyword evidence="2 5" id="KW-0812">Transmembrane</keyword>
<feature type="transmembrane region" description="Helical" evidence="5">
    <location>
        <begin position="12"/>
        <end position="30"/>
    </location>
</feature>
<evidence type="ECO:0000259" key="7">
    <source>
        <dbReference type="Pfam" id="PF25963"/>
    </source>
</evidence>
<dbReference type="PANTHER" id="PTHR30367:SF12">
    <property type="entry name" value="P-HYDROXYBENZOIC ACID EFFLUX PUMP SUBUNIT AAEA"/>
    <property type="match status" value="1"/>
</dbReference>
<evidence type="ECO:0000313" key="8">
    <source>
        <dbReference type="EMBL" id="ABD87547.1"/>
    </source>
</evidence>
<dbReference type="GO" id="GO:0016020">
    <property type="term" value="C:membrane"/>
    <property type="evidence" value="ECO:0007669"/>
    <property type="project" value="InterPro"/>
</dbReference>
<dbReference type="Gene3D" id="2.40.50.100">
    <property type="match status" value="1"/>
</dbReference>
<dbReference type="EMBL" id="CP000301">
    <property type="protein sequence ID" value="ABD87547.1"/>
    <property type="molecule type" value="Genomic_DNA"/>
</dbReference>
<dbReference type="KEGG" id="rpc:RPC_1991"/>
<organism evidence="8">
    <name type="scientific">Rhodopseudomonas palustris (strain BisB18)</name>
    <dbReference type="NCBI Taxonomy" id="316056"/>
    <lineage>
        <taxon>Bacteria</taxon>
        <taxon>Pseudomonadati</taxon>
        <taxon>Pseudomonadota</taxon>
        <taxon>Alphaproteobacteria</taxon>
        <taxon>Hyphomicrobiales</taxon>
        <taxon>Nitrobacteraceae</taxon>
        <taxon>Rhodopseudomonas</taxon>
    </lineage>
</organism>
<sequence length="304" mass="33523">MTPLLTVFGRYTLTFGLVAIAALFAAQLWGRYEQSPWTRDGRVRADVVRLAPDVSGLVSQVLVHDNEEVHAGDVIFRIDQARYRLAMKTAEAKADSSKAALDMANHDLVRYRQLSDTTVTRQKLEQVDTTMQQTEATYRQAQLDRDLAALNLERSSVKAPVDGIVTNLSIHPGDYLAAGAQAVALVDTASLRMEGYFEETKLRRVSIGDRAKIRLMGEDAEITGRVESIAAAIADDQRDDTRNLLPKVVPTFSWVRLAQRIPVRIRIDPRPMGIRLIVGRTATVEIIPASSTTSPVVDVGKTGT</sequence>
<protein>
    <submittedName>
        <fullName evidence="8">Secretion protein HlyD</fullName>
    </submittedName>
</protein>
<dbReference type="Gene3D" id="2.40.30.170">
    <property type="match status" value="1"/>
</dbReference>
<dbReference type="InterPro" id="IPR050393">
    <property type="entry name" value="MFP_Efflux_Pump"/>
</dbReference>
<accession>Q216Y9</accession>
<reference evidence="8" key="1">
    <citation type="submission" date="2006-03" db="EMBL/GenBank/DDBJ databases">
        <title>Complete sequence of Rhodopseudomonas palustris BisB18.</title>
        <authorList>
            <consortium name="US DOE Joint Genome Institute"/>
            <person name="Copeland A."/>
            <person name="Lucas S."/>
            <person name="Lapidus A."/>
            <person name="Barry K."/>
            <person name="Detter J.C."/>
            <person name="Glavina del Rio T."/>
            <person name="Hammon N."/>
            <person name="Israni S."/>
            <person name="Dalin E."/>
            <person name="Tice H."/>
            <person name="Pitluck S."/>
            <person name="Chain P."/>
            <person name="Malfatti S."/>
            <person name="Shin M."/>
            <person name="Vergez L."/>
            <person name="Schmutz J."/>
            <person name="Larimer F."/>
            <person name="Land M."/>
            <person name="Hauser L."/>
            <person name="Pelletier D.A."/>
            <person name="Kyrpides N."/>
            <person name="Anderson I."/>
            <person name="Oda Y."/>
            <person name="Harwood C.S."/>
            <person name="Richardson P."/>
        </authorList>
    </citation>
    <scope>NUCLEOTIDE SEQUENCE [LARGE SCALE GENOMIC DNA]</scope>
    <source>
        <strain evidence="8">BisB18</strain>
    </source>
</reference>
<name>Q216Y9_RHOPB</name>
<evidence type="ECO:0000259" key="6">
    <source>
        <dbReference type="Pfam" id="PF25917"/>
    </source>
</evidence>
<dbReference type="GO" id="GO:0022857">
    <property type="term" value="F:transmembrane transporter activity"/>
    <property type="evidence" value="ECO:0007669"/>
    <property type="project" value="InterPro"/>
</dbReference>
<evidence type="ECO:0000256" key="4">
    <source>
        <dbReference type="ARBA" id="ARBA00023136"/>
    </source>
</evidence>
<dbReference type="NCBIfam" id="TIGR01730">
    <property type="entry name" value="RND_mfp"/>
    <property type="match status" value="1"/>
</dbReference>
<dbReference type="InterPro" id="IPR058634">
    <property type="entry name" value="AaeA-lik-b-barrel"/>
</dbReference>
<dbReference type="AlphaFoldDB" id="Q216Y9"/>
<proteinExistence type="inferred from homology"/>
<keyword evidence="4 5" id="KW-0472">Membrane</keyword>
<dbReference type="PANTHER" id="PTHR30367">
    <property type="entry name" value="P-HYDROXYBENZOIC ACID EFFLUX PUMP SUBUNIT AAEA-RELATED"/>
    <property type="match status" value="1"/>
</dbReference>
<keyword evidence="3 5" id="KW-1133">Transmembrane helix</keyword>
<dbReference type="eggNOG" id="COG1566">
    <property type="taxonomic scope" value="Bacteria"/>
</dbReference>
<dbReference type="InterPro" id="IPR006143">
    <property type="entry name" value="RND_pump_MFP"/>
</dbReference>